<dbReference type="STRING" id="283786.SAMN04487990_11312"/>
<name>A0A1H4B302_BIZPA</name>
<dbReference type="RefSeq" id="WP_092134828.1">
    <property type="nucleotide sequence ID" value="NZ_FNQK01000013.1"/>
</dbReference>
<sequence>MKKVLLVVALLFVVFIAFLYWSVKSTPEITTYGKVIHNDTIESIDFKSHDSIVIAASTLYTGDPVKRVMQGEQYRKAWETPIKVPVVYLDTLFGGVNITKEGGGKQTHSLKLECKNNIQYTLRSINKDPEALIPDLLKALSLENIVVDGISAQHPYGAILVAELAKYANVLSTHPKVVFIPKQETLGDTYNEKYGNRLFLLEYETESDTNWTALKDVQSIVETDDLQELKQELKDSVFIDERQLVRARLFDLIIGDWDRHAKQWGWVLQKENGKLKGIPIPGDRDNAFFKAEGLIPSLLSNENIVPRLRPFQEQIKYMPGLVYPFDRYFLLQTPESVFIEEAKALQNVLTDNQIEAAFSVWPKAISDLDQSEIKDIVIKRRNAIVDYAIAFKKEIDNKGGLTAPLKGSEDIQLSEALQRCFSCE</sequence>
<organism evidence="1 2">
    <name type="scientific">Bizionia paragorgiae</name>
    <dbReference type="NCBI Taxonomy" id="283786"/>
    <lineage>
        <taxon>Bacteria</taxon>
        <taxon>Pseudomonadati</taxon>
        <taxon>Bacteroidota</taxon>
        <taxon>Flavobacteriia</taxon>
        <taxon>Flavobacteriales</taxon>
        <taxon>Flavobacteriaceae</taxon>
        <taxon>Bizionia</taxon>
    </lineage>
</organism>
<keyword evidence="2" id="KW-1185">Reference proteome</keyword>
<dbReference type="OrthoDB" id="333971at2"/>
<reference evidence="1 2" key="1">
    <citation type="submission" date="2016-10" db="EMBL/GenBank/DDBJ databases">
        <authorList>
            <person name="de Groot N.N."/>
        </authorList>
    </citation>
    <scope>NUCLEOTIDE SEQUENCE [LARGE SCALE GENOMIC DNA]</scope>
    <source>
        <strain evidence="1 2">DSM 23842</strain>
    </source>
</reference>
<dbReference type="AlphaFoldDB" id="A0A1H4B302"/>
<evidence type="ECO:0000313" key="2">
    <source>
        <dbReference type="Proteomes" id="UP000198846"/>
    </source>
</evidence>
<gene>
    <name evidence="1" type="ORF">SAMN04487990_11312</name>
</gene>
<dbReference type="EMBL" id="FNQK01000013">
    <property type="protein sequence ID" value="SEA42408.1"/>
    <property type="molecule type" value="Genomic_DNA"/>
</dbReference>
<accession>A0A1H4B302</accession>
<evidence type="ECO:0000313" key="1">
    <source>
        <dbReference type="EMBL" id="SEA42408.1"/>
    </source>
</evidence>
<proteinExistence type="predicted"/>
<dbReference type="Proteomes" id="UP000198846">
    <property type="component" value="Unassembled WGS sequence"/>
</dbReference>
<protein>
    <submittedName>
        <fullName evidence="1">Uncharacterized protein</fullName>
    </submittedName>
</protein>